<dbReference type="CDD" id="cd22778">
    <property type="entry name" value="DPBB_CEPL-like"/>
    <property type="match status" value="1"/>
</dbReference>
<evidence type="ECO:0000256" key="1">
    <source>
        <dbReference type="ARBA" id="ARBA00004613"/>
    </source>
</evidence>
<dbReference type="HOGENOM" id="CLU_111635_0_0_1"/>
<comment type="subcellular location">
    <subcellularLocation>
        <location evidence="1">Secreted</location>
    </subcellularLocation>
</comment>
<evidence type="ECO:0008006" key="7">
    <source>
        <dbReference type="Google" id="ProtNLM"/>
    </source>
</evidence>
<feature type="chain" id="PRO_5002158982" description="Cerato-platanin" evidence="4">
    <location>
        <begin position="18"/>
        <end position="142"/>
    </location>
</feature>
<dbReference type="Pfam" id="PF07249">
    <property type="entry name" value="Cerato-platanin"/>
    <property type="match status" value="1"/>
</dbReference>
<feature type="signal peptide" evidence="4">
    <location>
        <begin position="1"/>
        <end position="17"/>
    </location>
</feature>
<gene>
    <name evidence="5" type="ORF">M378DRAFT_71158</name>
</gene>
<evidence type="ECO:0000256" key="4">
    <source>
        <dbReference type="SAM" id="SignalP"/>
    </source>
</evidence>
<dbReference type="STRING" id="946122.A0A0C2XHQ0"/>
<evidence type="ECO:0000313" key="6">
    <source>
        <dbReference type="Proteomes" id="UP000054549"/>
    </source>
</evidence>
<dbReference type="AlphaFoldDB" id="A0A0C2XHQ0"/>
<dbReference type="GO" id="GO:0005576">
    <property type="term" value="C:extracellular region"/>
    <property type="evidence" value="ECO:0007669"/>
    <property type="project" value="UniProtKB-SubCell"/>
</dbReference>
<keyword evidence="3" id="KW-0964">Secreted</keyword>
<evidence type="ECO:0000256" key="3">
    <source>
        <dbReference type="ARBA" id="ARBA00022525"/>
    </source>
</evidence>
<organism evidence="5 6">
    <name type="scientific">Amanita muscaria (strain Koide BX008)</name>
    <dbReference type="NCBI Taxonomy" id="946122"/>
    <lineage>
        <taxon>Eukaryota</taxon>
        <taxon>Fungi</taxon>
        <taxon>Dikarya</taxon>
        <taxon>Basidiomycota</taxon>
        <taxon>Agaricomycotina</taxon>
        <taxon>Agaricomycetes</taxon>
        <taxon>Agaricomycetidae</taxon>
        <taxon>Agaricales</taxon>
        <taxon>Pluteineae</taxon>
        <taxon>Amanitaceae</taxon>
        <taxon>Amanita</taxon>
    </lineage>
</organism>
<dbReference type="InterPro" id="IPR010829">
    <property type="entry name" value="Cerato-platanin"/>
</dbReference>
<dbReference type="InParanoid" id="A0A0C2XHQ0"/>
<protein>
    <recommendedName>
        <fullName evidence="7">Cerato-platanin</fullName>
    </recommendedName>
</protein>
<keyword evidence="4" id="KW-0732">Signal</keyword>
<evidence type="ECO:0000313" key="5">
    <source>
        <dbReference type="EMBL" id="KIL68478.1"/>
    </source>
</evidence>
<dbReference type="EMBL" id="KN818228">
    <property type="protein sequence ID" value="KIL68478.1"/>
    <property type="molecule type" value="Genomic_DNA"/>
</dbReference>
<reference evidence="5 6" key="1">
    <citation type="submission" date="2014-04" db="EMBL/GenBank/DDBJ databases">
        <title>Evolutionary Origins and Diversification of the Mycorrhizal Mutualists.</title>
        <authorList>
            <consortium name="DOE Joint Genome Institute"/>
            <consortium name="Mycorrhizal Genomics Consortium"/>
            <person name="Kohler A."/>
            <person name="Kuo A."/>
            <person name="Nagy L.G."/>
            <person name="Floudas D."/>
            <person name="Copeland A."/>
            <person name="Barry K.W."/>
            <person name="Cichocki N."/>
            <person name="Veneault-Fourrey C."/>
            <person name="LaButti K."/>
            <person name="Lindquist E.A."/>
            <person name="Lipzen A."/>
            <person name="Lundell T."/>
            <person name="Morin E."/>
            <person name="Murat C."/>
            <person name="Riley R."/>
            <person name="Ohm R."/>
            <person name="Sun H."/>
            <person name="Tunlid A."/>
            <person name="Henrissat B."/>
            <person name="Grigoriev I.V."/>
            <person name="Hibbett D.S."/>
            <person name="Martin F."/>
        </authorList>
    </citation>
    <scope>NUCLEOTIDE SEQUENCE [LARGE SCALE GENOMIC DNA]</scope>
    <source>
        <strain evidence="5 6">Koide BX008</strain>
    </source>
</reference>
<evidence type="ECO:0000256" key="2">
    <source>
        <dbReference type="ARBA" id="ARBA00010421"/>
    </source>
</evidence>
<accession>A0A0C2XHQ0</accession>
<keyword evidence="6" id="KW-1185">Reference proteome</keyword>
<dbReference type="SUPFAM" id="SSF50685">
    <property type="entry name" value="Barwin-like endoglucanases"/>
    <property type="match status" value="1"/>
</dbReference>
<dbReference type="Gene3D" id="2.40.40.10">
    <property type="entry name" value="RlpA-like domain"/>
    <property type="match status" value="1"/>
</dbReference>
<dbReference type="OrthoDB" id="4898945at2759"/>
<name>A0A0C2XHQ0_AMAMK</name>
<comment type="similarity">
    <text evidence="2">Belongs to the cerato-platanin family.</text>
</comment>
<proteinExistence type="inferred from homology"/>
<dbReference type="Proteomes" id="UP000054549">
    <property type="component" value="Unassembled WGS sequence"/>
</dbReference>
<sequence>MHFAPLLTLLLAALVTGESLSYDPAFDQGSTSLSTVSCSDGPNGLEPKYTTFSSLPTFPNIGGVPAIAGWNSPNCGTCWQLTYTPASANPTPRSIYLLGIDRGAVGFNIALAAMNNLTNNQAVALGRVDVAAVQVDSSKCLM</sequence>
<dbReference type="InterPro" id="IPR036908">
    <property type="entry name" value="RlpA-like_sf"/>
</dbReference>